<dbReference type="Pfam" id="PF13975">
    <property type="entry name" value="gag-asp_proteas"/>
    <property type="match status" value="1"/>
</dbReference>
<protein>
    <submittedName>
        <fullName evidence="1">Uncharacterized protein</fullName>
    </submittedName>
</protein>
<accession>A0A4S4K8I3</accession>
<dbReference type="AlphaFoldDB" id="A0A4S4K8I3"/>
<evidence type="ECO:0000313" key="2">
    <source>
        <dbReference type="Proteomes" id="UP000309038"/>
    </source>
</evidence>
<reference evidence="1 2" key="1">
    <citation type="submission" date="2019-02" db="EMBL/GenBank/DDBJ databases">
        <title>Genome sequencing of the rare red list fungi Phlebia centrifuga.</title>
        <authorList>
            <person name="Buettner E."/>
            <person name="Kellner H."/>
        </authorList>
    </citation>
    <scope>NUCLEOTIDE SEQUENCE [LARGE SCALE GENOMIC DNA]</scope>
    <source>
        <strain evidence="1 2">DSM 108282</strain>
    </source>
</reference>
<dbReference type="Proteomes" id="UP000309038">
    <property type="component" value="Unassembled WGS sequence"/>
</dbReference>
<dbReference type="CDD" id="cd00303">
    <property type="entry name" value="retropepsin_like"/>
    <property type="match status" value="1"/>
</dbReference>
<proteinExistence type="predicted"/>
<name>A0A4S4K8I3_9APHY</name>
<dbReference type="InterPro" id="IPR021109">
    <property type="entry name" value="Peptidase_aspartic_dom_sf"/>
</dbReference>
<sequence length="278" mass="30996">MTYRNLVTGSNSVAAIVEASTTAAIDDDFVDVPRVAAIHGVCAMSSCVLSSGDKSWSSDNEYVTPPLSLPHIIWNARLHAPSGISDPLPMLIDTGATTVLIRDDFVMQLKLRRRPLHTPFRYKAAFGSDIRSSSEYVKLRVFNSDLSWLSISVLAVVVPDLCSPVILGLPFYNRNKLFVDPEFSTMIEKVTGRDIMSPLPVKPHDSRTARERRQDERAVQLHHDELAQENIILEDMRFQTIRMDVIRELRLKFGEAAGQRAPPKLVSNLSSEQIVAAI</sequence>
<dbReference type="Gene3D" id="2.40.70.10">
    <property type="entry name" value="Acid Proteases"/>
    <property type="match status" value="1"/>
</dbReference>
<dbReference type="EMBL" id="SGPJ01000482">
    <property type="protein sequence ID" value="THG94211.1"/>
    <property type="molecule type" value="Genomic_DNA"/>
</dbReference>
<evidence type="ECO:0000313" key="1">
    <source>
        <dbReference type="EMBL" id="THG94211.1"/>
    </source>
</evidence>
<gene>
    <name evidence="1" type="ORF">EW026_g7216</name>
</gene>
<comment type="caution">
    <text evidence="1">The sequence shown here is derived from an EMBL/GenBank/DDBJ whole genome shotgun (WGS) entry which is preliminary data.</text>
</comment>
<organism evidence="1 2">
    <name type="scientific">Hermanssonia centrifuga</name>
    <dbReference type="NCBI Taxonomy" id="98765"/>
    <lineage>
        <taxon>Eukaryota</taxon>
        <taxon>Fungi</taxon>
        <taxon>Dikarya</taxon>
        <taxon>Basidiomycota</taxon>
        <taxon>Agaricomycotina</taxon>
        <taxon>Agaricomycetes</taxon>
        <taxon>Polyporales</taxon>
        <taxon>Meruliaceae</taxon>
        <taxon>Hermanssonia</taxon>
    </lineage>
</organism>
<keyword evidence="2" id="KW-1185">Reference proteome</keyword>